<reference evidence="1 2" key="1">
    <citation type="submission" date="2020-03" db="EMBL/GenBank/DDBJ databases">
        <title>WGS of actinomycetes isolated from Thailand.</title>
        <authorList>
            <person name="Thawai C."/>
        </authorList>
    </citation>
    <scope>NUCLEOTIDE SEQUENCE [LARGE SCALE GENOMIC DNA]</scope>
    <source>
        <strain evidence="1 2">PRB2-1</strain>
    </source>
</reference>
<dbReference type="Proteomes" id="UP000734511">
    <property type="component" value="Unassembled WGS sequence"/>
</dbReference>
<protein>
    <submittedName>
        <fullName evidence="1">Uncharacterized protein</fullName>
    </submittedName>
</protein>
<evidence type="ECO:0000313" key="1">
    <source>
        <dbReference type="EMBL" id="NJP43434.1"/>
    </source>
</evidence>
<gene>
    <name evidence="1" type="ORF">HCN08_08475</name>
</gene>
<comment type="caution">
    <text evidence="1">The sequence shown here is derived from an EMBL/GenBank/DDBJ whole genome shotgun (WGS) entry which is preliminary data.</text>
</comment>
<evidence type="ECO:0000313" key="2">
    <source>
        <dbReference type="Proteomes" id="UP000734511"/>
    </source>
</evidence>
<organism evidence="1 2">
    <name type="scientific">Actinacidiphila epipremni</name>
    <dbReference type="NCBI Taxonomy" id="2053013"/>
    <lineage>
        <taxon>Bacteria</taxon>
        <taxon>Bacillati</taxon>
        <taxon>Actinomycetota</taxon>
        <taxon>Actinomycetes</taxon>
        <taxon>Kitasatosporales</taxon>
        <taxon>Streptomycetaceae</taxon>
        <taxon>Actinacidiphila</taxon>
    </lineage>
</organism>
<dbReference type="RefSeq" id="WP_167982277.1">
    <property type="nucleotide sequence ID" value="NZ_JAATEJ010000004.1"/>
</dbReference>
<dbReference type="EMBL" id="JAATEJ010000004">
    <property type="protein sequence ID" value="NJP43434.1"/>
    <property type="molecule type" value="Genomic_DNA"/>
</dbReference>
<proteinExistence type="predicted"/>
<name>A0ABX0ZMG4_9ACTN</name>
<accession>A0ABX0ZMG4</accession>
<sequence>MILAEAEIRELLAPAGLCLVESIEGEVDLPQLPPYHSPASAGPEHGRFDSRKDEIADVQAPDMADKINASWYRMATEFGLFDGNREFLLGVSGVRLGGDPDDEPSTLWFRVRLLADWDLVRSEVDLLRSGFATLFTDRFVPEFTMASLDGCMMLNTTVWGSGTVSTIVIRPEPLPL</sequence>
<keyword evidence="2" id="KW-1185">Reference proteome</keyword>